<feature type="chain" id="PRO_5010373014" description="DUF4296 domain-containing protein" evidence="2">
    <location>
        <begin position="24"/>
        <end position="126"/>
    </location>
</feature>
<comment type="caution">
    <text evidence="4">The sequence shown here is derived from an EMBL/GenBank/DDBJ whole genome shotgun (WGS) entry which is preliminary data.</text>
</comment>
<feature type="coiled-coil region" evidence="1">
    <location>
        <begin position="90"/>
        <end position="117"/>
    </location>
</feature>
<reference evidence="4 5" key="1">
    <citation type="journal article" date="2012" name="Int. J. Syst. Evol. Microbiol.">
        <title>Flammeovirga pacifica sp. nov., isolated from deep-sea sediment.</title>
        <authorList>
            <person name="Xu H."/>
            <person name="Fu Y."/>
            <person name="Yang N."/>
            <person name="Ding Z."/>
            <person name="Lai Q."/>
            <person name="Zeng R."/>
        </authorList>
    </citation>
    <scope>NUCLEOTIDE SEQUENCE [LARGE SCALE GENOMIC DNA]</scope>
    <source>
        <strain evidence="5">DSM 24597 / LMG 26175 / WPAGA1</strain>
    </source>
</reference>
<proteinExistence type="predicted"/>
<feature type="signal peptide" evidence="2">
    <location>
        <begin position="1"/>
        <end position="23"/>
    </location>
</feature>
<dbReference type="RefSeq" id="WP_044225892.1">
    <property type="nucleotide sequence ID" value="NZ_JRYR02000001.1"/>
</dbReference>
<protein>
    <recommendedName>
        <fullName evidence="3">DUF4296 domain-containing protein</fullName>
    </recommendedName>
</protein>
<dbReference type="InterPro" id="IPR025381">
    <property type="entry name" value="DUF4296"/>
</dbReference>
<accession>A0A1S1Z1I1</accession>
<keyword evidence="2" id="KW-0732">Signal</keyword>
<dbReference type="Pfam" id="PF14129">
    <property type="entry name" value="DUF4296"/>
    <property type="match status" value="1"/>
</dbReference>
<dbReference type="Proteomes" id="UP000179797">
    <property type="component" value="Unassembled WGS sequence"/>
</dbReference>
<organism evidence="4 5">
    <name type="scientific">Flammeovirga pacifica</name>
    <dbReference type="NCBI Taxonomy" id="915059"/>
    <lineage>
        <taxon>Bacteria</taxon>
        <taxon>Pseudomonadati</taxon>
        <taxon>Bacteroidota</taxon>
        <taxon>Cytophagia</taxon>
        <taxon>Cytophagales</taxon>
        <taxon>Flammeovirgaceae</taxon>
        <taxon>Flammeovirga</taxon>
    </lineage>
</organism>
<evidence type="ECO:0000256" key="1">
    <source>
        <dbReference type="SAM" id="Coils"/>
    </source>
</evidence>
<sequence length="126" mass="14181">MKRILNVLALGLILVSCAPKQQAEAPADLLSKDIVINVLIDLYKAEATVSTQHLPKDEAMNAYIALQDNIYTKNNVDSAAFNKSYNFYLKNRVEEAAEIQKTVVERLKEEKEELSKNQTNNGLIEE</sequence>
<name>A0A1S1Z1I1_FLAPC</name>
<dbReference type="EMBL" id="JRYR02000001">
    <property type="protein sequence ID" value="OHX67129.1"/>
    <property type="molecule type" value="Genomic_DNA"/>
</dbReference>
<keyword evidence="5" id="KW-1185">Reference proteome</keyword>
<dbReference type="AlphaFoldDB" id="A0A1S1Z1I1"/>
<evidence type="ECO:0000313" key="4">
    <source>
        <dbReference type="EMBL" id="OHX67129.1"/>
    </source>
</evidence>
<dbReference type="OrthoDB" id="981921at2"/>
<gene>
    <name evidence="4" type="ORF">NH26_12635</name>
</gene>
<keyword evidence="1" id="KW-0175">Coiled coil</keyword>
<feature type="domain" description="DUF4296" evidence="3">
    <location>
        <begin position="26"/>
        <end position="112"/>
    </location>
</feature>
<dbReference type="STRING" id="915059.NH26_12635"/>
<evidence type="ECO:0000259" key="3">
    <source>
        <dbReference type="Pfam" id="PF14129"/>
    </source>
</evidence>
<evidence type="ECO:0000313" key="5">
    <source>
        <dbReference type="Proteomes" id="UP000179797"/>
    </source>
</evidence>
<evidence type="ECO:0000256" key="2">
    <source>
        <dbReference type="SAM" id="SignalP"/>
    </source>
</evidence>
<dbReference type="PROSITE" id="PS51257">
    <property type="entry name" value="PROKAR_LIPOPROTEIN"/>
    <property type="match status" value="1"/>
</dbReference>